<reference evidence="2" key="1">
    <citation type="submission" date="2020-09" db="EMBL/GenBank/DDBJ databases">
        <title>Genomic insights into the novelty and pathogenicity of a unique biofilm-forming Enterococcus sp. bacteria (Enterococcus lacertideformus) identified in reptiles.</title>
        <authorList>
            <person name="Agius J.E."/>
            <person name="Phalen D.N."/>
            <person name="Rose K."/>
            <person name="Eden J.-S."/>
        </authorList>
    </citation>
    <scope>NUCLEOTIDE SEQUENCE</scope>
    <source>
        <strain evidence="2">PHRS 0518</strain>
    </source>
</reference>
<dbReference type="AlphaFoldDB" id="A0A931FAR5"/>
<evidence type="ECO:0000313" key="2">
    <source>
        <dbReference type="EMBL" id="MBF8807707.1"/>
    </source>
</evidence>
<feature type="domain" description="Glycosyltransferase 2-like" evidence="1">
    <location>
        <begin position="3"/>
        <end position="162"/>
    </location>
</feature>
<dbReference type="PANTHER" id="PTHR22916">
    <property type="entry name" value="GLYCOSYLTRANSFERASE"/>
    <property type="match status" value="1"/>
</dbReference>
<dbReference type="InterPro" id="IPR001173">
    <property type="entry name" value="Glyco_trans_2-like"/>
</dbReference>
<organism evidence="2 3">
    <name type="scientific">Enterococcus lacertideformus</name>
    <dbReference type="NCBI Taxonomy" id="2771493"/>
    <lineage>
        <taxon>Bacteria</taxon>
        <taxon>Bacillati</taxon>
        <taxon>Bacillota</taxon>
        <taxon>Bacilli</taxon>
        <taxon>Lactobacillales</taxon>
        <taxon>Enterococcaceae</taxon>
        <taxon>Enterococcus</taxon>
    </lineage>
</organism>
<dbReference type="GO" id="GO:0016758">
    <property type="term" value="F:hexosyltransferase activity"/>
    <property type="evidence" value="ECO:0007669"/>
    <property type="project" value="UniProtKB-ARBA"/>
</dbReference>
<dbReference type="Pfam" id="PF00535">
    <property type="entry name" value="Glycos_transf_2"/>
    <property type="match status" value="1"/>
</dbReference>
<dbReference type="SUPFAM" id="SSF53448">
    <property type="entry name" value="Nucleotide-diphospho-sugar transferases"/>
    <property type="match status" value="1"/>
</dbReference>
<dbReference type="InterPro" id="IPR029044">
    <property type="entry name" value="Nucleotide-diphossugar_trans"/>
</dbReference>
<dbReference type="EMBL" id="JADAKE010000010">
    <property type="protein sequence ID" value="MBF8807707.1"/>
    <property type="molecule type" value="Genomic_DNA"/>
</dbReference>
<proteinExistence type="predicted"/>
<evidence type="ECO:0000259" key="1">
    <source>
        <dbReference type="Pfam" id="PF00535"/>
    </source>
</evidence>
<keyword evidence="3" id="KW-1185">Reference proteome</keyword>
<dbReference type="PANTHER" id="PTHR22916:SF3">
    <property type="entry name" value="UDP-GLCNAC:BETAGAL BETA-1,3-N-ACETYLGLUCOSAMINYLTRANSFERASE-LIKE PROTEIN 1"/>
    <property type="match status" value="1"/>
</dbReference>
<sequence length="238" mass="27820">MRSVCMATFNGGRYLREQVESILKQLSMEDELIISDDGSVDETCKIIRDYAYKDNRIKFTEGPKQGLIANFCHAIQQTRGEIIFLADQDDIWLPDKVAKITSYFESHPQQLVVVSDLVIVDSQLNEIHPSYFKYRHSREGWLNNLIRSHYIGAGMAFRASLKEKILPIPTEVPMHDMWIGMLGGKYVGFIREPLTLYRRHDFNSSEIKTHSKLRQKITWRVHLIKALVKRKWRDVPKR</sequence>
<protein>
    <submittedName>
        <fullName evidence="2">Glycosyltransferase family 2 protein</fullName>
    </submittedName>
</protein>
<dbReference type="Proteomes" id="UP000637757">
    <property type="component" value="Unassembled WGS sequence"/>
</dbReference>
<dbReference type="CDD" id="cd04196">
    <property type="entry name" value="GT_2_like_d"/>
    <property type="match status" value="1"/>
</dbReference>
<evidence type="ECO:0000313" key="3">
    <source>
        <dbReference type="Proteomes" id="UP000637757"/>
    </source>
</evidence>
<comment type="caution">
    <text evidence="2">The sequence shown here is derived from an EMBL/GenBank/DDBJ whole genome shotgun (WGS) entry which is preliminary data.</text>
</comment>
<gene>
    <name evidence="2" type="ORF">IC227_04140</name>
</gene>
<name>A0A931FAR5_9ENTE</name>
<accession>A0A931FAR5</accession>
<dbReference type="Gene3D" id="3.90.550.10">
    <property type="entry name" value="Spore Coat Polysaccharide Biosynthesis Protein SpsA, Chain A"/>
    <property type="match status" value="1"/>
</dbReference>